<dbReference type="Pfam" id="PF08448">
    <property type="entry name" value="PAS_4"/>
    <property type="match status" value="1"/>
</dbReference>
<dbReference type="Pfam" id="PF00512">
    <property type="entry name" value="HisKA"/>
    <property type="match status" value="1"/>
</dbReference>
<dbReference type="InterPro" id="IPR013656">
    <property type="entry name" value="PAS_4"/>
</dbReference>
<keyword evidence="9" id="KW-0812">Transmembrane</keyword>
<protein>
    <recommendedName>
        <fullName evidence="2">histidine kinase</fullName>
        <ecNumber evidence="2">2.7.13.3</ecNumber>
    </recommendedName>
</protein>
<evidence type="ECO:0000256" key="6">
    <source>
        <dbReference type="ARBA" id="ARBA00022777"/>
    </source>
</evidence>
<dbReference type="SMART" id="SM00091">
    <property type="entry name" value="PAS"/>
    <property type="match status" value="1"/>
</dbReference>
<dbReference type="GO" id="GO:0000155">
    <property type="term" value="F:phosphorelay sensor kinase activity"/>
    <property type="evidence" value="ECO:0007669"/>
    <property type="project" value="InterPro"/>
</dbReference>
<dbReference type="SUPFAM" id="SSF55874">
    <property type="entry name" value="ATPase domain of HSP90 chaperone/DNA topoisomerase II/histidine kinase"/>
    <property type="match status" value="1"/>
</dbReference>
<dbReference type="OrthoDB" id="226486at2"/>
<dbReference type="Gene3D" id="3.30.450.20">
    <property type="entry name" value="PAS domain"/>
    <property type="match status" value="1"/>
</dbReference>
<dbReference type="InterPro" id="IPR036890">
    <property type="entry name" value="HATPase_C_sf"/>
</dbReference>
<evidence type="ECO:0000256" key="3">
    <source>
        <dbReference type="ARBA" id="ARBA00022553"/>
    </source>
</evidence>
<keyword evidence="9" id="KW-0472">Membrane</keyword>
<dbReference type="PROSITE" id="PS50113">
    <property type="entry name" value="PAC"/>
    <property type="match status" value="1"/>
</dbReference>
<dbReference type="SMART" id="SM00387">
    <property type="entry name" value="HATPase_c"/>
    <property type="match status" value="1"/>
</dbReference>
<dbReference type="NCBIfam" id="TIGR00229">
    <property type="entry name" value="sensory_box"/>
    <property type="match status" value="1"/>
</dbReference>
<keyword evidence="6" id="KW-0418">Kinase</keyword>
<evidence type="ECO:0000256" key="7">
    <source>
        <dbReference type="ARBA" id="ARBA00022840"/>
    </source>
</evidence>
<dbReference type="AlphaFoldDB" id="A0A1M7Z7L4"/>
<dbReference type="SUPFAM" id="SSF55785">
    <property type="entry name" value="PYP-like sensor domain (PAS domain)"/>
    <property type="match status" value="1"/>
</dbReference>
<dbReference type="SMART" id="SM00388">
    <property type="entry name" value="HisKA"/>
    <property type="match status" value="1"/>
</dbReference>
<dbReference type="PROSITE" id="PS50109">
    <property type="entry name" value="HIS_KIN"/>
    <property type="match status" value="1"/>
</dbReference>
<evidence type="ECO:0000256" key="8">
    <source>
        <dbReference type="ARBA" id="ARBA00023012"/>
    </source>
</evidence>
<dbReference type="InterPro" id="IPR004358">
    <property type="entry name" value="Sig_transdc_His_kin-like_C"/>
</dbReference>
<accession>A0A1M7Z7L4</accession>
<dbReference type="EC" id="2.7.13.3" evidence="2"/>
<evidence type="ECO:0000313" key="13">
    <source>
        <dbReference type="EMBL" id="SHO60891.1"/>
    </source>
</evidence>
<keyword evidence="3" id="KW-0597">Phosphoprotein</keyword>
<name>A0A1M7Z7L4_9HYPH</name>
<feature type="domain" description="PAS" evidence="11">
    <location>
        <begin position="114"/>
        <end position="180"/>
    </location>
</feature>
<evidence type="ECO:0000256" key="9">
    <source>
        <dbReference type="SAM" id="Phobius"/>
    </source>
</evidence>
<dbReference type="PROSITE" id="PS50112">
    <property type="entry name" value="PAS"/>
    <property type="match status" value="1"/>
</dbReference>
<dbReference type="InterPro" id="IPR005467">
    <property type="entry name" value="His_kinase_dom"/>
</dbReference>
<organism evidence="13 14">
    <name type="scientific">Pseudoxanthobacter soli DSM 19599</name>
    <dbReference type="NCBI Taxonomy" id="1123029"/>
    <lineage>
        <taxon>Bacteria</taxon>
        <taxon>Pseudomonadati</taxon>
        <taxon>Pseudomonadota</taxon>
        <taxon>Alphaproteobacteria</taxon>
        <taxon>Hyphomicrobiales</taxon>
        <taxon>Segnochrobactraceae</taxon>
        <taxon>Pseudoxanthobacter</taxon>
    </lineage>
</organism>
<dbReference type="EMBL" id="FRXO01000001">
    <property type="protein sequence ID" value="SHO60891.1"/>
    <property type="molecule type" value="Genomic_DNA"/>
</dbReference>
<keyword evidence="7" id="KW-0067">ATP-binding</keyword>
<dbReference type="GO" id="GO:0042802">
    <property type="term" value="F:identical protein binding"/>
    <property type="evidence" value="ECO:0007669"/>
    <property type="project" value="UniProtKB-ARBA"/>
</dbReference>
<dbReference type="RefSeq" id="WP_073625550.1">
    <property type="nucleotide sequence ID" value="NZ_FRXO01000001.1"/>
</dbReference>
<evidence type="ECO:0000259" key="12">
    <source>
        <dbReference type="PROSITE" id="PS50113"/>
    </source>
</evidence>
<dbReference type="PANTHER" id="PTHR43065">
    <property type="entry name" value="SENSOR HISTIDINE KINASE"/>
    <property type="match status" value="1"/>
</dbReference>
<evidence type="ECO:0000256" key="5">
    <source>
        <dbReference type="ARBA" id="ARBA00022741"/>
    </source>
</evidence>
<keyword evidence="14" id="KW-1185">Reference proteome</keyword>
<dbReference type="FunFam" id="3.30.565.10:FF:000042">
    <property type="entry name" value="Two-component sensor histidine kinase KdpD"/>
    <property type="match status" value="1"/>
</dbReference>
<dbReference type="InterPro" id="IPR035965">
    <property type="entry name" value="PAS-like_dom_sf"/>
</dbReference>
<dbReference type="InterPro" id="IPR003594">
    <property type="entry name" value="HATPase_dom"/>
</dbReference>
<dbReference type="InterPro" id="IPR036097">
    <property type="entry name" value="HisK_dim/P_sf"/>
</dbReference>
<evidence type="ECO:0000256" key="2">
    <source>
        <dbReference type="ARBA" id="ARBA00012438"/>
    </source>
</evidence>
<evidence type="ECO:0000256" key="1">
    <source>
        <dbReference type="ARBA" id="ARBA00000085"/>
    </source>
</evidence>
<keyword evidence="9" id="KW-1133">Transmembrane helix</keyword>
<dbReference type="PRINTS" id="PR00344">
    <property type="entry name" value="BCTRLSENSOR"/>
</dbReference>
<comment type="catalytic activity">
    <reaction evidence="1">
        <text>ATP + protein L-histidine = ADP + protein N-phospho-L-histidine.</text>
        <dbReference type="EC" id="2.7.13.3"/>
    </reaction>
</comment>
<dbReference type="Proteomes" id="UP000186406">
    <property type="component" value="Unassembled WGS sequence"/>
</dbReference>
<feature type="transmembrane region" description="Helical" evidence="9">
    <location>
        <begin position="60"/>
        <end position="81"/>
    </location>
</feature>
<feature type="transmembrane region" description="Helical" evidence="9">
    <location>
        <begin position="9"/>
        <end position="30"/>
    </location>
</feature>
<evidence type="ECO:0000313" key="14">
    <source>
        <dbReference type="Proteomes" id="UP000186406"/>
    </source>
</evidence>
<evidence type="ECO:0000259" key="11">
    <source>
        <dbReference type="PROSITE" id="PS50112"/>
    </source>
</evidence>
<dbReference type="InterPro" id="IPR003661">
    <property type="entry name" value="HisK_dim/P_dom"/>
</dbReference>
<gene>
    <name evidence="13" type="ORF">SAMN02745172_00448</name>
</gene>
<dbReference type="STRING" id="1123029.SAMN02745172_00448"/>
<dbReference type="Pfam" id="PF02518">
    <property type="entry name" value="HATPase_c"/>
    <property type="match status" value="1"/>
</dbReference>
<dbReference type="PANTHER" id="PTHR43065:SF10">
    <property type="entry name" value="PEROXIDE STRESS-ACTIVATED HISTIDINE KINASE MAK3"/>
    <property type="match status" value="1"/>
</dbReference>
<dbReference type="SUPFAM" id="SSF47384">
    <property type="entry name" value="Homodimeric domain of signal transducing histidine kinase"/>
    <property type="match status" value="1"/>
</dbReference>
<proteinExistence type="predicted"/>
<dbReference type="InterPro" id="IPR000700">
    <property type="entry name" value="PAS-assoc_C"/>
</dbReference>
<keyword evidence="8" id="KW-0902">Two-component regulatory system</keyword>
<dbReference type="InterPro" id="IPR000014">
    <property type="entry name" value="PAS"/>
</dbReference>
<dbReference type="GO" id="GO:0005524">
    <property type="term" value="F:ATP binding"/>
    <property type="evidence" value="ECO:0007669"/>
    <property type="project" value="UniProtKB-KW"/>
</dbReference>
<keyword evidence="5" id="KW-0547">Nucleotide-binding</keyword>
<evidence type="ECO:0000259" key="10">
    <source>
        <dbReference type="PROSITE" id="PS50109"/>
    </source>
</evidence>
<reference evidence="13 14" key="1">
    <citation type="submission" date="2016-12" db="EMBL/GenBank/DDBJ databases">
        <authorList>
            <person name="Song W.-J."/>
            <person name="Kurnit D.M."/>
        </authorList>
    </citation>
    <scope>NUCLEOTIDE SEQUENCE [LARGE SCALE GENOMIC DNA]</scope>
    <source>
        <strain evidence="13 14">DSM 19599</strain>
    </source>
</reference>
<feature type="transmembrane region" description="Helical" evidence="9">
    <location>
        <begin position="36"/>
        <end position="55"/>
    </location>
</feature>
<feature type="domain" description="PAC" evidence="12">
    <location>
        <begin position="184"/>
        <end position="238"/>
    </location>
</feature>
<keyword evidence="4" id="KW-0808">Transferase</keyword>
<sequence length="482" mass="52986">MFTDSQTSAALRSSLAPCAAVCLAAAIFLIDTLTPFDVAIAVLYVAVVMLSATFLDRRRLLGVGMLCVVLSLVSFVITHSSEYNLPAIIRCGVAISAIVITTFLSLKNQESNAALEAQAELLDLTHDAIFVRDADDVITYWNSGAEELYGWPRRDAVGQKAADLLKTVFPRPVEDIRAALIDEHRWEGELIHTRRDGTRLVVISRWSLKLDDRGRPAATMETNNDITEYRRAEDDLHKAQSELAHVTRLTTLGELTASIAHEVNQPLAATVTNGEACLRWLARPVPDLGEARASVERMIANARRASDVIARLRALSRRDDPVHLPLQINDTVEEALLLVERELSNRHITLALDLDPSLPEVFGDRVQLQQVVINLVVNAIQAMDPMPEDGRKLRILSRRKDDDACERPVQIEIHDSGTGFDGVDASQLFKTFYTTKHDGMGMGLSICRSIVEAHGGNISASANDEGGACFRICLPATKEPSL</sequence>
<dbReference type="Gene3D" id="3.30.565.10">
    <property type="entry name" value="Histidine kinase-like ATPase, C-terminal domain"/>
    <property type="match status" value="1"/>
</dbReference>
<dbReference type="CDD" id="cd00130">
    <property type="entry name" value="PAS"/>
    <property type="match status" value="1"/>
</dbReference>
<dbReference type="Gene3D" id="1.10.287.130">
    <property type="match status" value="1"/>
</dbReference>
<evidence type="ECO:0000256" key="4">
    <source>
        <dbReference type="ARBA" id="ARBA00022679"/>
    </source>
</evidence>
<dbReference type="CDD" id="cd00082">
    <property type="entry name" value="HisKA"/>
    <property type="match status" value="1"/>
</dbReference>
<feature type="domain" description="Histidine kinase" evidence="10">
    <location>
        <begin position="258"/>
        <end position="478"/>
    </location>
</feature>